<proteinExistence type="predicted"/>
<evidence type="ECO:0000259" key="4">
    <source>
        <dbReference type="PROSITE" id="PS51118"/>
    </source>
</evidence>
<organism evidence="5 6">
    <name type="scientific">Seohaeicola nanhaiensis</name>
    <dbReference type="NCBI Taxonomy" id="1387282"/>
    <lineage>
        <taxon>Bacteria</taxon>
        <taxon>Pseudomonadati</taxon>
        <taxon>Pseudomonadota</taxon>
        <taxon>Alphaproteobacteria</taxon>
        <taxon>Rhodobacterales</taxon>
        <taxon>Roseobacteraceae</taxon>
        <taxon>Seohaeicola</taxon>
    </lineage>
</organism>
<dbReference type="SUPFAM" id="SSF46785">
    <property type="entry name" value="Winged helix' DNA-binding domain"/>
    <property type="match status" value="1"/>
</dbReference>
<dbReference type="InterPro" id="IPR002577">
    <property type="entry name" value="HTH_HxlR"/>
</dbReference>
<dbReference type="PANTHER" id="PTHR33204:SF39">
    <property type="entry name" value="TRANSCRIPTIONAL REGULATORY PROTEIN"/>
    <property type="match status" value="1"/>
</dbReference>
<dbReference type="PROSITE" id="PS51118">
    <property type="entry name" value="HTH_HXLR"/>
    <property type="match status" value="1"/>
</dbReference>
<keyword evidence="2" id="KW-0238">DNA-binding</keyword>
<sequence>MPTAPQNRLDAWKALGFDPSNCPVRQVLDHVSAKWPTLVMLELRQGPQRFNALFRILPDISKRMLAQSLRDLERDGLVRREVFDTKPPGVSYSLTDMGRSFLARFLTLVEWADENMPAILAARTEFETTAPGQAV</sequence>
<comment type="caution">
    <text evidence="5">The sequence shown here is derived from an EMBL/GenBank/DDBJ whole genome shotgun (WGS) entry which is preliminary data.</text>
</comment>
<accession>A0ABV9KP69</accession>
<dbReference type="PANTHER" id="PTHR33204">
    <property type="entry name" value="TRANSCRIPTIONAL REGULATOR, MARR FAMILY"/>
    <property type="match status" value="1"/>
</dbReference>
<dbReference type="RefSeq" id="WP_380722298.1">
    <property type="nucleotide sequence ID" value="NZ_JBHSGI010000033.1"/>
</dbReference>
<evidence type="ECO:0000256" key="2">
    <source>
        <dbReference type="ARBA" id="ARBA00023125"/>
    </source>
</evidence>
<dbReference type="Proteomes" id="UP001595973">
    <property type="component" value="Unassembled WGS sequence"/>
</dbReference>
<dbReference type="Pfam" id="PF01638">
    <property type="entry name" value="HxlR"/>
    <property type="match status" value="1"/>
</dbReference>
<evidence type="ECO:0000256" key="3">
    <source>
        <dbReference type="ARBA" id="ARBA00023163"/>
    </source>
</evidence>
<dbReference type="InterPro" id="IPR036390">
    <property type="entry name" value="WH_DNA-bd_sf"/>
</dbReference>
<keyword evidence="1" id="KW-0805">Transcription regulation</keyword>
<dbReference type="Gene3D" id="1.10.10.10">
    <property type="entry name" value="Winged helix-like DNA-binding domain superfamily/Winged helix DNA-binding domain"/>
    <property type="match status" value="1"/>
</dbReference>
<evidence type="ECO:0000313" key="5">
    <source>
        <dbReference type="EMBL" id="MFC4671609.1"/>
    </source>
</evidence>
<gene>
    <name evidence="5" type="ORF">ACFO5X_23860</name>
</gene>
<dbReference type="InterPro" id="IPR036388">
    <property type="entry name" value="WH-like_DNA-bd_sf"/>
</dbReference>
<protein>
    <submittedName>
        <fullName evidence="5">Winged helix-turn-helix transcriptional regulator</fullName>
    </submittedName>
</protein>
<evidence type="ECO:0000313" key="6">
    <source>
        <dbReference type="Proteomes" id="UP001595973"/>
    </source>
</evidence>
<keyword evidence="6" id="KW-1185">Reference proteome</keyword>
<evidence type="ECO:0000256" key="1">
    <source>
        <dbReference type="ARBA" id="ARBA00023015"/>
    </source>
</evidence>
<dbReference type="EMBL" id="JBHSGI010000033">
    <property type="protein sequence ID" value="MFC4671609.1"/>
    <property type="molecule type" value="Genomic_DNA"/>
</dbReference>
<feature type="domain" description="HTH hxlR-type" evidence="4">
    <location>
        <begin position="22"/>
        <end position="120"/>
    </location>
</feature>
<reference evidence="6" key="1">
    <citation type="journal article" date="2019" name="Int. J. Syst. Evol. Microbiol.">
        <title>The Global Catalogue of Microorganisms (GCM) 10K type strain sequencing project: providing services to taxonomists for standard genome sequencing and annotation.</title>
        <authorList>
            <consortium name="The Broad Institute Genomics Platform"/>
            <consortium name="The Broad Institute Genome Sequencing Center for Infectious Disease"/>
            <person name="Wu L."/>
            <person name="Ma J."/>
        </authorList>
    </citation>
    <scope>NUCLEOTIDE SEQUENCE [LARGE SCALE GENOMIC DNA]</scope>
    <source>
        <strain evidence="6">CGMCC 4.7283</strain>
    </source>
</reference>
<name>A0ABV9KP69_9RHOB</name>
<keyword evidence="3" id="KW-0804">Transcription</keyword>